<dbReference type="STRING" id="999415.HMPREF9943_00819"/>
<name>M2P8U7_9FIRM</name>
<proteinExistence type="inferred from homology"/>
<gene>
    <name evidence="4" type="ORF">HMPREF9943_00819</name>
</gene>
<dbReference type="Gene3D" id="3.30.420.10">
    <property type="entry name" value="Ribonuclease H-like superfamily/Ribonuclease H"/>
    <property type="match status" value="1"/>
</dbReference>
<dbReference type="GO" id="GO:0004523">
    <property type="term" value="F:RNA-DNA hybrid ribonuclease activity"/>
    <property type="evidence" value="ECO:0007669"/>
    <property type="project" value="UniProtKB-EC"/>
</dbReference>
<dbReference type="InterPro" id="IPR024567">
    <property type="entry name" value="RNase_HII/HIII_dom"/>
</dbReference>
<sequence>MEPIIFNITKNTLEKMNKFYDSQMVPFDETDILLQAKTINCEITVTKDMKARFNGQNAIHEAIHWNKTLAKKMQAAIKSNEIYTYHHIGAAETGSTDFIGPLCVVACYINEEGIDFVENLHIEDIESLSTEEIIDYAKTIKSHVISSLLILDNSHYNDMINKGFNQANIRARLFNQALVNVLQKAKKSVELKVVEKYISPKTYFNYLKSEVIVVKDLQFEKEAKSQYMAVLAAEIISRYAYIQYFTSMSKSLKFSLLRGTGANVDNIVVEIAKKYGPKILTKVVKINFSDMKKVNNILNKESL</sequence>
<dbReference type="eggNOG" id="COG1039">
    <property type="taxonomic scope" value="Bacteria"/>
</dbReference>
<comment type="caution">
    <text evidence="4">The sequence shown here is derived from an EMBL/GenBank/DDBJ whole genome shotgun (WGS) entry which is preliminary data.</text>
</comment>
<comment type="caution">
    <text evidence="1">Lacks conserved residue(s) required for the propagation of feature annotation.</text>
</comment>
<evidence type="ECO:0000256" key="1">
    <source>
        <dbReference type="PROSITE-ProRule" id="PRU01319"/>
    </source>
</evidence>
<reference evidence="4 5" key="1">
    <citation type="submission" date="2013-02" db="EMBL/GenBank/DDBJ databases">
        <title>The Genome Sequence of Lactobacillus catenaformis F0143.</title>
        <authorList>
            <consortium name="The Broad Institute Genome Sequencing Platform"/>
            <person name="Earl A."/>
            <person name="Ward D."/>
            <person name="Feldgarden M."/>
            <person name="Gevers D."/>
            <person name="Izard J."/>
            <person name="Blanton J.M."/>
            <person name="Mathney J."/>
            <person name="Dewhirst F.E."/>
            <person name="Young S.K."/>
            <person name="Zeng Q."/>
            <person name="Gargeya S."/>
            <person name="Fitzgerald M."/>
            <person name="Haas B."/>
            <person name="Abouelleil A."/>
            <person name="Alvarado L."/>
            <person name="Arachchi H.M."/>
            <person name="Berlin A."/>
            <person name="Chapman S.B."/>
            <person name="Gearin G."/>
            <person name="Goldberg J."/>
            <person name="Griggs A."/>
            <person name="Gujja S."/>
            <person name="Hansen M."/>
            <person name="Heiman D."/>
            <person name="Howarth C."/>
            <person name="Larimer J."/>
            <person name="Lui A."/>
            <person name="MacDonald P.J.P."/>
            <person name="McCowen C."/>
            <person name="Montmayeur A."/>
            <person name="Murphy C."/>
            <person name="Neiman D."/>
            <person name="Pearson M."/>
            <person name="Priest M."/>
            <person name="Roberts A."/>
            <person name="Saif S."/>
            <person name="Shea T."/>
            <person name="Sisk P."/>
            <person name="Stolte C."/>
            <person name="Sykes S."/>
            <person name="Wortman J."/>
            <person name="Nusbaum C."/>
            <person name="Birren B."/>
        </authorList>
    </citation>
    <scope>NUCLEOTIDE SEQUENCE [LARGE SCALE GENOMIC DNA]</scope>
    <source>
        <strain evidence="4 5">OT 569</strain>
    </source>
</reference>
<keyword evidence="2" id="KW-0540">Nuclease</keyword>
<dbReference type="InterPro" id="IPR036397">
    <property type="entry name" value="RNaseH_sf"/>
</dbReference>
<dbReference type="SUPFAM" id="SSF53098">
    <property type="entry name" value="Ribonuclease H-like"/>
    <property type="match status" value="1"/>
</dbReference>
<dbReference type="EMBL" id="AGEJ01000013">
    <property type="protein sequence ID" value="EMD16777.1"/>
    <property type="molecule type" value="Genomic_DNA"/>
</dbReference>
<dbReference type="Pfam" id="PF01351">
    <property type="entry name" value="RNase_HII"/>
    <property type="match status" value="1"/>
</dbReference>
<dbReference type="InterPro" id="IPR012295">
    <property type="entry name" value="TBP_dom_sf"/>
</dbReference>
<comment type="similarity">
    <text evidence="2">Belongs to the RNase HII family.</text>
</comment>
<dbReference type="EC" id="3.1.26.4" evidence="2"/>
<organism evidence="4 5">
    <name type="scientific">Eggerthia catenaformis OT 569 = DSM 20559</name>
    <dbReference type="NCBI Taxonomy" id="999415"/>
    <lineage>
        <taxon>Bacteria</taxon>
        <taxon>Bacillati</taxon>
        <taxon>Bacillota</taxon>
        <taxon>Erysipelotrichia</taxon>
        <taxon>Erysipelotrichales</taxon>
        <taxon>Coprobacillaceae</taxon>
        <taxon>Eggerthia</taxon>
    </lineage>
</organism>
<dbReference type="GO" id="GO:0003723">
    <property type="term" value="F:RNA binding"/>
    <property type="evidence" value="ECO:0007669"/>
    <property type="project" value="UniProtKB-UniRule"/>
</dbReference>
<dbReference type="CDD" id="cd06590">
    <property type="entry name" value="RNase_HII_bacteria_HIII_like"/>
    <property type="match status" value="1"/>
</dbReference>
<accession>M2P8U7</accession>
<keyword evidence="5" id="KW-1185">Reference proteome</keyword>
<evidence type="ECO:0000313" key="4">
    <source>
        <dbReference type="EMBL" id="EMD16777.1"/>
    </source>
</evidence>
<evidence type="ECO:0000259" key="3">
    <source>
        <dbReference type="PROSITE" id="PS51975"/>
    </source>
</evidence>
<evidence type="ECO:0000313" key="5">
    <source>
        <dbReference type="Proteomes" id="UP000011758"/>
    </source>
</evidence>
<dbReference type="Proteomes" id="UP000011758">
    <property type="component" value="Unassembled WGS sequence"/>
</dbReference>
<feature type="domain" description="RNase H type-2" evidence="3">
    <location>
        <begin position="85"/>
        <end position="300"/>
    </location>
</feature>
<protein>
    <recommendedName>
        <fullName evidence="2">Ribonuclease</fullName>
        <ecNumber evidence="2">3.1.26.4</ecNumber>
    </recommendedName>
</protein>
<dbReference type="RefSeq" id="WP_004802303.1">
    <property type="nucleotide sequence ID" value="NZ_KB446647.1"/>
</dbReference>
<evidence type="ECO:0000256" key="2">
    <source>
        <dbReference type="RuleBase" id="RU003515"/>
    </source>
</evidence>
<dbReference type="InterPro" id="IPR012337">
    <property type="entry name" value="RNaseH-like_sf"/>
</dbReference>
<comment type="catalytic activity">
    <reaction evidence="2">
        <text>Endonucleolytic cleavage to 5'-phosphomonoester.</text>
        <dbReference type="EC" id="3.1.26.4"/>
    </reaction>
</comment>
<dbReference type="Gene3D" id="3.30.310.10">
    <property type="entry name" value="TATA-Binding Protein"/>
    <property type="match status" value="1"/>
</dbReference>
<comment type="function">
    <text evidence="2">Endonuclease that specifically degrades the RNA of RNA-DNA hybrids.</text>
</comment>
<dbReference type="BioCyc" id="ECAT999415-HMP:GTTI-842-MONOMER"/>
<keyword evidence="2" id="KW-0378">Hydrolase</keyword>
<dbReference type="PROSITE" id="PS51975">
    <property type="entry name" value="RNASE_H_2"/>
    <property type="match status" value="1"/>
</dbReference>
<dbReference type="PATRIC" id="fig|999415.3.peg.821"/>
<dbReference type="OrthoDB" id="9777935at2"/>
<dbReference type="AlphaFoldDB" id="M2P8U7"/>
<keyword evidence="2" id="KW-0255">Endonuclease</keyword>